<gene>
    <name evidence="1" type="ORF">SSX86_019343</name>
</gene>
<accession>A0AAP0GVM2</accession>
<reference evidence="1 2" key="1">
    <citation type="submission" date="2024-04" db="EMBL/GenBank/DDBJ databases">
        <title>The reference genome of an endangered Asteraceae, Deinandra increscens subsp. villosa, native to the Central Coast of California.</title>
        <authorList>
            <person name="Guilliams M."/>
            <person name="Hasenstab-Lehman K."/>
            <person name="Meyer R."/>
            <person name="Mcevoy S."/>
        </authorList>
    </citation>
    <scope>NUCLEOTIDE SEQUENCE [LARGE SCALE GENOMIC DNA]</scope>
    <source>
        <tissue evidence="1">Leaf</tissue>
    </source>
</reference>
<dbReference type="PANTHER" id="PTHR34996:SF3">
    <property type="entry name" value="OS06G0327400 PROTEIN"/>
    <property type="match status" value="1"/>
</dbReference>
<dbReference type="AlphaFoldDB" id="A0AAP0GVM2"/>
<dbReference type="EMBL" id="JBCNJP010000019">
    <property type="protein sequence ID" value="KAK9062157.1"/>
    <property type="molecule type" value="Genomic_DNA"/>
</dbReference>
<protein>
    <submittedName>
        <fullName evidence="1">Uncharacterized protein</fullName>
    </submittedName>
</protein>
<evidence type="ECO:0000313" key="2">
    <source>
        <dbReference type="Proteomes" id="UP001408789"/>
    </source>
</evidence>
<name>A0AAP0GVM2_9ASTR</name>
<sequence length="117" mass="13778">MGRLSYTRFPRRSYGTTGFRVRSKRFRVQGLRSKLFNFFRMVMKTWKSRLFWTGRMATSCSESSDGSCRRELLAKTRPARLKSFTRTNSFYSEAIADCLEFIKRSSVSYSDDMSDDK</sequence>
<dbReference type="Proteomes" id="UP001408789">
    <property type="component" value="Unassembled WGS sequence"/>
</dbReference>
<keyword evidence="2" id="KW-1185">Reference proteome</keyword>
<evidence type="ECO:0000313" key="1">
    <source>
        <dbReference type="EMBL" id="KAK9062157.1"/>
    </source>
</evidence>
<comment type="caution">
    <text evidence="1">The sequence shown here is derived from an EMBL/GenBank/DDBJ whole genome shotgun (WGS) entry which is preliminary data.</text>
</comment>
<proteinExistence type="predicted"/>
<dbReference type="PANTHER" id="PTHR34996">
    <property type="entry name" value="OS06G0327400 PROTEIN"/>
    <property type="match status" value="1"/>
</dbReference>
<organism evidence="1 2">
    <name type="scientific">Deinandra increscens subsp. villosa</name>
    <dbReference type="NCBI Taxonomy" id="3103831"/>
    <lineage>
        <taxon>Eukaryota</taxon>
        <taxon>Viridiplantae</taxon>
        <taxon>Streptophyta</taxon>
        <taxon>Embryophyta</taxon>
        <taxon>Tracheophyta</taxon>
        <taxon>Spermatophyta</taxon>
        <taxon>Magnoliopsida</taxon>
        <taxon>eudicotyledons</taxon>
        <taxon>Gunneridae</taxon>
        <taxon>Pentapetalae</taxon>
        <taxon>asterids</taxon>
        <taxon>campanulids</taxon>
        <taxon>Asterales</taxon>
        <taxon>Asteraceae</taxon>
        <taxon>Asteroideae</taxon>
        <taxon>Heliantheae alliance</taxon>
        <taxon>Madieae</taxon>
        <taxon>Madiinae</taxon>
        <taxon>Deinandra</taxon>
    </lineage>
</organism>